<dbReference type="Proteomes" id="UP000050360">
    <property type="component" value="Unassembled WGS sequence"/>
</dbReference>
<accession>A0A0P7ZG14</accession>
<name>A0A0P7ZG14_9EURY</name>
<evidence type="ECO:0000256" key="1">
    <source>
        <dbReference type="SAM" id="Phobius"/>
    </source>
</evidence>
<feature type="transmembrane region" description="Helical" evidence="1">
    <location>
        <begin position="43"/>
        <end position="64"/>
    </location>
</feature>
<evidence type="ECO:0000313" key="3">
    <source>
        <dbReference type="Proteomes" id="UP000050360"/>
    </source>
</evidence>
<keyword evidence="1" id="KW-0472">Membrane</keyword>
<protein>
    <submittedName>
        <fullName evidence="2">Uncharacterized protein</fullName>
    </submittedName>
</protein>
<dbReference type="EMBL" id="LKCM01000128">
    <property type="protein sequence ID" value="KPQ43751.1"/>
    <property type="molecule type" value="Genomic_DNA"/>
</dbReference>
<evidence type="ECO:0000313" key="2">
    <source>
        <dbReference type="EMBL" id="KPQ43751.1"/>
    </source>
</evidence>
<proteinExistence type="predicted"/>
<sequence>MEHALNHPSISLDKIHIIINEKSWQEEFGSVSMETIMDTTTRVFLAISLLGSIFSIVLGAVTSIRQIIDSLFLFIKNVLKWLFIDTDGYFKE</sequence>
<comment type="caution">
    <text evidence="2">The sequence shown here is derived from an EMBL/GenBank/DDBJ whole genome shotgun (WGS) entry which is preliminary data.</text>
</comment>
<organism evidence="2 3">
    <name type="scientific">Candidatus Methanoperedens nitratireducens</name>
    <dbReference type="NCBI Taxonomy" id="1392998"/>
    <lineage>
        <taxon>Archaea</taxon>
        <taxon>Methanobacteriati</taxon>
        <taxon>Methanobacteriota</taxon>
        <taxon>Stenosarchaea group</taxon>
        <taxon>Methanomicrobia</taxon>
        <taxon>Methanosarcinales</taxon>
        <taxon>ANME-2 cluster</taxon>
        <taxon>Candidatus Methanoperedentaceae</taxon>
        <taxon>Candidatus Methanoperedens</taxon>
    </lineage>
</organism>
<gene>
    <name evidence="2" type="ORF">MPEBLZ_01625</name>
</gene>
<reference evidence="2 3" key="1">
    <citation type="submission" date="2015-09" db="EMBL/GenBank/DDBJ databases">
        <title>A metagenomics-based metabolic model of nitrate-dependent anaerobic oxidation of methane by Methanoperedens-like archaea.</title>
        <authorList>
            <person name="Arshad A."/>
            <person name="Speth D.R."/>
            <person name="De Graaf R.M."/>
            <person name="Op Den Camp H.J."/>
            <person name="Jetten M.S."/>
            <person name="Welte C.U."/>
        </authorList>
    </citation>
    <scope>NUCLEOTIDE SEQUENCE [LARGE SCALE GENOMIC DNA]</scope>
</reference>
<keyword evidence="1" id="KW-0812">Transmembrane</keyword>
<dbReference type="AlphaFoldDB" id="A0A0P7ZG14"/>
<keyword evidence="1" id="KW-1133">Transmembrane helix</keyword>